<evidence type="ECO:0000313" key="6">
    <source>
        <dbReference type="EMBL" id="SCW37909.1"/>
    </source>
</evidence>
<dbReference type="RefSeq" id="WP_091436414.1">
    <property type="nucleotide sequence ID" value="NZ_FMTP01000001.1"/>
</dbReference>
<evidence type="ECO:0000259" key="5">
    <source>
        <dbReference type="SMART" id="SM00644"/>
    </source>
</evidence>
<evidence type="ECO:0000256" key="4">
    <source>
        <dbReference type="ARBA" id="ARBA00023316"/>
    </source>
</evidence>
<dbReference type="STRING" id="177413.SAMN05660859_0883"/>
<dbReference type="InterPro" id="IPR002502">
    <property type="entry name" value="Amidase_domain"/>
</dbReference>
<dbReference type="Pfam" id="PF01510">
    <property type="entry name" value="Amidase_2"/>
    <property type="match status" value="1"/>
</dbReference>
<keyword evidence="7" id="KW-1185">Reference proteome</keyword>
<gene>
    <name evidence="6" type="ORF">SAMN05660859_0883</name>
</gene>
<dbReference type="EMBL" id="FMTP01000001">
    <property type="protein sequence ID" value="SCW37909.1"/>
    <property type="molecule type" value="Genomic_DNA"/>
</dbReference>
<dbReference type="Proteomes" id="UP000198889">
    <property type="component" value="Unassembled WGS sequence"/>
</dbReference>
<evidence type="ECO:0000313" key="7">
    <source>
        <dbReference type="Proteomes" id="UP000198889"/>
    </source>
</evidence>
<evidence type="ECO:0000256" key="3">
    <source>
        <dbReference type="ARBA" id="ARBA00022801"/>
    </source>
</evidence>
<evidence type="ECO:0000256" key="1">
    <source>
        <dbReference type="ARBA" id="ARBA00001561"/>
    </source>
</evidence>
<dbReference type="CDD" id="cd06583">
    <property type="entry name" value="PGRP"/>
    <property type="match status" value="1"/>
</dbReference>
<dbReference type="PANTHER" id="PTHR30417:SF1">
    <property type="entry name" value="N-ACETYLMURAMOYL-L-ALANINE AMIDASE AMID"/>
    <property type="match status" value="1"/>
</dbReference>
<dbReference type="InterPro" id="IPR051206">
    <property type="entry name" value="NAMLAA_amidase_2"/>
</dbReference>
<dbReference type="GO" id="GO:0009254">
    <property type="term" value="P:peptidoglycan turnover"/>
    <property type="evidence" value="ECO:0007669"/>
    <property type="project" value="TreeGrafter"/>
</dbReference>
<dbReference type="SUPFAM" id="SSF55846">
    <property type="entry name" value="N-acetylmuramoyl-L-alanine amidase-like"/>
    <property type="match status" value="1"/>
</dbReference>
<organism evidence="6 7">
    <name type="scientific">Ancylobacter rudongensis</name>
    <dbReference type="NCBI Taxonomy" id="177413"/>
    <lineage>
        <taxon>Bacteria</taxon>
        <taxon>Pseudomonadati</taxon>
        <taxon>Pseudomonadota</taxon>
        <taxon>Alphaproteobacteria</taxon>
        <taxon>Hyphomicrobiales</taxon>
        <taxon>Xanthobacteraceae</taxon>
        <taxon>Ancylobacter</taxon>
    </lineage>
</organism>
<keyword evidence="3" id="KW-0378">Hydrolase</keyword>
<dbReference type="InterPro" id="IPR036505">
    <property type="entry name" value="Amidase/PGRP_sf"/>
</dbReference>
<sequence length="201" mass="21914">MGFDIKGHRLRRDGENVRFVSTPNQGGKVQPLYLIMHYTAGPAAEGAISWLANPAAKASAHLVIDRDGTVTQMVPFDRVAWHAGKSRWQDLEGMNSYSIGIELVNAGKLKKVGGKWVSWSGNVITDADVMEATHKNETSPAGWHTYPQAQIEVAIDVAVALNKSYRFLDVLGHEDVSPKHKVDPGPAFPVGSFESRVIGRA</sequence>
<dbReference type="SMART" id="SM00644">
    <property type="entry name" value="Ami_2"/>
    <property type="match status" value="1"/>
</dbReference>
<dbReference type="EC" id="3.5.1.28" evidence="2"/>
<proteinExistence type="predicted"/>
<reference evidence="7" key="1">
    <citation type="submission" date="2016-10" db="EMBL/GenBank/DDBJ databases">
        <authorList>
            <person name="Varghese N."/>
            <person name="Submissions S."/>
        </authorList>
    </citation>
    <scope>NUCLEOTIDE SEQUENCE [LARGE SCALE GENOMIC DNA]</scope>
    <source>
        <strain evidence="7">CGMCC 1.1761</strain>
    </source>
</reference>
<dbReference type="GO" id="GO:0071555">
    <property type="term" value="P:cell wall organization"/>
    <property type="evidence" value="ECO:0007669"/>
    <property type="project" value="UniProtKB-KW"/>
</dbReference>
<accession>A0A1G4Q154</accession>
<comment type="catalytic activity">
    <reaction evidence="1">
        <text>Hydrolyzes the link between N-acetylmuramoyl residues and L-amino acid residues in certain cell-wall glycopeptides.</text>
        <dbReference type="EC" id="3.5.1.28"/>
    </reaction>
</comment>
<dbReference type="GO" id="GO:0008745">
    <property type="term" value="F:N-acetylmuramoyl-L-alanine amidase activity"/>
    <property type="evidence" value="ECO:0007669"/>
    <property type="project" value="UniProtKB-EC"/>
</dbReference>
<feature type="domain" description="N-acetylmuramoyl-L-alanine amidase" evidence="5">
    <location>
        <begin position="21"/>
        <end position="185"/>
    </location>
</feature>
<dbReference type="AlphaFoldDB" id="A0A1G4Q154"/>
<dbReference type="Gene3D" id="3.40.80.10">
    <property type="entry name" value="Peptidoglycan recognition protein-like"/>
    <property type="match status" value="1"/>
</dbReference>
<name>A0A1G4Q154_9HYPH</name>
<dbReference type="GO" id="GO:0009253">
    <property type="term" value="P:peptidoglycan catabolic process"/>
    <property type="evidence" value="ECO:0007669"/>
    <property type="project" value="InterPro"/>
</dbReference>
<protein>
    <recommendedName>
        <fullName evidence="2">N-acetylmuramoyl-L-alanine amidase</fullName>
        <ecNumber evidence="2">3.5.1.28</ecNumber>
    </recommendedName>
</protein>
<keyword evidence="4" id="KW-0961">Cell wall biogenesis/degradation</keyword>
<evidence type="ECO:0000256" key="2">
    <source>
        <dbReference type="ARBA" id="ARBA00011901"/>
    </source>
</evidence>
<dbReference type="PANTHER" id="PTHR30417">
    <property type="entry name" value="N-ACETYLMURAMOYL-L-ALANINE AMIDASE AMID"/>
    <property type="match status" value="1"/>
</dbReference>